<organism evidence="2 3">
    <name type="scientific">Sphaeroforma arctica JP610</name>
    <dbReference type="NCBI Taxonomy" id="667725"/>
    <lineage>
        <taxon>Eukaryota</taxon>
        <taxon>Ichthyosporea</taxon>
        <taxon>Ichthyophonida</taxon>
        <taxon>Sphaeroforma</taxon>
    </lineage>
</organism>
<proteinExistence type="predicted"/>
<dbReference type="RefSeq" id="XP_014149300.1">
    <property type="nucleotide sequence ID" value="XM_014293825.1"/>
</dbReference>
<keyword evidence="3" id="KW-1185">Reference proteome</keyword>
<gene>
    <name evidence="2" type="ORF">SARC_12076</name>
</gene>
<dbReference type="AlphaFoldDB" id="A0A0L0FH66"/>
<evidence type="ECO:0000313" key="2">
    <source>
        <dbReference type="EMBL" id="KNC75398.1"/>
    </source>
</evidence>
<dbReference type="Proteomes" id="UP000054560">
    <property type="component" value="Unassembled WGS sequence"/>
</dbReference>
<sequence length="50" mass="5992">MRSVEKEKLERDLETLKKQAKQQAEQYERTLDENQALQEKAEGIRSKRDD</sequence>
<accession>A0A0L0FH66</accession>
<dbReference type="EMBL" id="KQ243650">
    <property type="protein sequence ID" value="KNC75398.1"/>
    <property type="molecule type" value="Genomic_DNA"/>
</dbReference>
<dbReference type="GeneID" id="25912580"/>
<name>A0A0L0FH66_9EUKA</name>
<evidence type="ECO:0000313" key="3">
    <source>
        <dbReference type="Proteomes" id="UP000054560"/>
    </source>
</evidence>
<feature type="region of interest" description="Disordered" evidence="1">
    <location>
        <begin position="16"/>
        <end position="50"/>
    </location>
</feature>
<protein>
    <submittedName>
        <fullName evidence="2">Uncharacterized protein</fullName>
    </submittedName>
</protein>
<feature type="compositionally biased region" description="Basic and acidic residues" evidence="1">
    <location>
        <begin position="39"/>
        <end position="50"/>
    </location>
</feature>
<reference evidence="2 3" key="1">
    <citation type="submission" date="2011-02" db="EMBL/GenBank/DDBJ databases">
        <title>The Genome Sequence of Sphaeroforma arctica JP610.</title>
        <authorList>
            <consortium name="The Broad Institute Genome Sequencing Platform"/>
            <person name="Russ C."/>
            <person name="Cuomo C."/>
            <person name="Young S.K."/>
            <person name="Zeng Q."/>
            <person name="Gargeya S."/>
            <person name="Alvarado L."/>
            <person name="Berlin A."/>
            <person name="Chapman S.B."/>
            <person name="Chen Z."/>
            <person name="Freedman E."/>
            <person name="Gellesch M."/>
            <person name="Goldberg J."/>
            <person name="Griggs A."/>
            <person name="Gujja S."/>
            <person name="Heilman E."/>
            <person name="Heiman D."/>
            <person name="Howarth C."/>
            <person name="Mehta T."/>
            <person name="Neiman D."/>
            <person name="Pearson M."/>
            <person name="Roberts A."/>
            <person name="Saif S."/>
            <person name="Shea T."/>
            <person name="Shenoy N."/>
            <person name="Sisk P."/>
            <person name="Stolte C."/>
            <person name="Sykes S."/>
            <person name="White J."/>
            <person name="Yandava C."/>
            <person name="Burger G."/>
            <person name="Gray M.W."/>
            <person name="Holland P.W.H."/>
            <person name="King N."/>
            <person name="Lang F.B.F."/>
            <person name="Roger A.J."/>
            <person name="Ruiz-Trillo I."/>
            <person name="Haas B."/>
            <person name="Nusbaum C."/>
            <person name="Birren B."/>
        </authorList>
    </citation>
    <scope>NUCLEOTIDE SEQUENCE [LARGE SCALE GENOMIC DNA]</scope>
    <source>
        <strain evidence="2 3">JP610</strain>
    </source>
</reference>
<evidence type="ECO:0000256" key="1">
    <source>
        <dbReference type="SAM" id="MobiDB-lite"/>
    </source>
</evidence>